<evidence type="ECO:0000313" key="2">
    <source>
        <dbReference type="EMBL" id="KDO16061.1"/>
    </source>
</evidence>
<feature type="transmembrane region" description="Helical" evidence="1">
    <location>
        <begin position="66"/>
        <end position="87"/>
    </location>
</feature>
<evidence type="ECO:0000313" key="3">
    <source>
        <dbReference type="Proteomes" id="UP000030745"/>
    </source>
</evidence>
<evidence type="ECO:0000256" key="1">
    <source>
        <dbReference type="SAM" id="Phobius"/>
    </source>
</evidence>
<name>A0A067BNZ4_SAPPC</name>
<protein>
    <submittedName>
        <fullName evidence="2">Uncharacterized protein</fullName>
    </submittedName>
</protein>
<dbReference type="Gene3D" id="1.20.1280.290">
    <property type="match status" value="1"/>
</dbReference>
<dbReference type="KEGG" id="spar:SPRG_18401"/>
<proteinExistence type="predicted"/>
<keyword evidence="3" id="KW-1185">Reference proteome</keyword>
<keyword evidence="1" id="KW-0472">Membrane</keyword>
<reference evidence="2 3" key="1">
    <citation type="journal article" date="2013" name="PLoS Genet.">
        <title>Distinctive expansion of potential virulence genes in the genome of the oomycete fish pathogen Saprolegnia parasitica.</title>
        <authorList>
            <person name="Jiang R.H."/>
            <person name="de Bruijn I."/>
            <person name="Haas B.J."/>
            <person name="Belmonte R."/>
            <person name="Lobach L."/>
            <person name="Christie J."/>
            <person name="van den Ackerveken G."/>
            <person name="Bottin A."/>
            <person name="Bulone V."/>
            <person name="Diaz-Moreno S.M."/>
            <person name="Dumas B."/>
            <person name="Fan L."/>
            <person name="Gaulin E."/>
            <person name="Govers F."/>
            <person name="Grenville-Briggs L.J."/>
            <person name="Horner N.R."/>
            <person name="Levin J.Z."/>
            <person name="Mammella M."/>
            <person name="Meijer H.J."/>
            <person name="Morris P."/>
            <person name="Nusbaum C."/>
            <person name="Oome S."/>
            <person name="Phillips A.J."/>
            <person name="van Rooyen D."/>
            <person name="Rzeszutek E."/>
            <person name="Saraiva M."/>
            <person name="Secombes C.J."/>
            <person name="Seidl M.F."/>
            <person name="Snel B."/>
            <person name="Stassen J.H."/>
            <person name="Sykes S."/>
            <person name="Tripathy S."/>
            <person name="van den Berg H."/>
            <person name="Vega-Arreguin J.C."/>
            <person name="Wawra S."/>
            <person name="Young S.K."/>
            <person name="Zeng Q."/>
            <person name="Dieguez-Uribeondo J."/>
            <person name="Russ C."/>
            <person name="Tyler B.M."/>
            <person name="van West P."/>
        </authorList>
    </citation>
    <scope>NUCLEOTIDE SEQUENCE [LARGE SCALE GENOMIC DNA]</scope>
    <source>
        <strain evidence="2 3">CBS 223.65</strain>
    </source>
</reference>
<accession>A0A067BNZ4</accession>
<dbReference type="VEuPathDB" id="FungiDB:SPRG_18401"/>
<organism evidence="2 3">
    <name type="scientific">Saprolegnia parasitica (strain CBS 223.65)</name>
    <dbReference type="NCBI Taxonomy" id="695850"/>
    <lineage>
        <taxon>Eukaryota</taxon>
        <taxon>Sar</taxon>
        <taxon>Stramenopiles</taxon>
        <taxon>Oomycota</taxon>
        <taxon>Saprolegniomycetes</taxon>
        <taxon>Saprolegniales</taxon>
        <taxon>Saprolegniaceae</taxon>
        <taxon>Saprolegnia</taxon>
    </lineage>
</organism>
<gene>
    <name evidence="2" type="ORF">SPRG_18401</name>
</gene>
<keyword evidence="1" id="KW-1133">Transmembrane helix</keyword>
<dbReference type="GeneID" id="24139926"/>
<dbReference type="RefSeq" id="XP_012213230.1">
    <property type="nucleotide sequence ID" value="XM_012357840.1"/>
</dbReference>
<dbReference type="AlphaFoldDB" id="A0A067BNZ4"/>
<feature type="transmembrane region" description="Helical" evidence="1">
    <location>
        <begin position="40"/>
        <end position="60"/>
    </location>
</feature>
<dbReference type="Proteomes" id="UP000030745">
    <property type="component" value="Unassembled WGS sequence"/>
</dbReference>
<feature type="transmembrane region" description="Helical" evidence="1">
    <location>
        <begin position="6"/>
        <end position="28"/>
    </location>
</feature>
<sequence length="126" mass="13625">MASIVVAASAVGLIGGLVLVLCALRPLLWLVRTKAVSDISVAWTALHAAGLVCSCVYLVLLEVWAGAFPLALEAFLALLTVPLLVYFRLRRPAQCRPKPRRRQRSLSRGGPRTVDFNDEVQCAEAA</sequence>
<dbReference type="EMBL" id="KK584361">
    <property type="protein sequence ID" value="KDO16061.1"/>
    <property type="molecule type" value="Genomic_DNA"/>
</dbReference>
<feature type="non-terminal residue" evidence="2">
    <location>
        <position position="126"/>
    </location>
</feature>
<keyword evidence="1" id="KW-0812">Transmembrane</keyword>